<reference evidence="1" key="1">
    <citation type="submission" date="2024-07" db="EMBL/GenBank/DDBJ databases">
        <authorList>
            <person name="Kim Y.J."/>
            <person name="Jeong J.Y."/>
        </authorList>
    </citation>
    <scope>NUCLEOTIDE SEQUENCE</scope>
    <source>
        <strain evidence="1">GIHE-MW2</strain>
    </source>
</reference>
<dbReference type="AlphaFoldDB" id="A0AAU8JBT8"/>
<sequence>MNAYQTRQSLRSDLVAINTDVQFNFTETVEPVYRHLVSLLLQTDANQATLSQARDVIEALQLAELDNFFRDACLETKPVLLDEIDPQSAVIYPIILRDRL</sequence>
<gene>
    <name evidence="1" type="ORF">ABWT76_004947</name>
</gene>
<dbReference type="EMBL" id="CP159837">
    <property type="protein sequence ID" value="XCM36207.1"/>
    <property type="molecule type" value="Genomic_DNA"/>
</dbReference>
<proteinExistence type="predicted"/>
<evidence type="ECO:0000313" key="1">
    <source>
        <dbReference type="EMBL" id="XCM36207.1"/>
    </source>
</evidence>
<accession>A0AAU8JBT8</accession>
<organism evidence="1">
    <name type="scientific">Planktothricoides raciborskii GIHE-MW2</name>
    <dbReference type="NCBI Taxonomy" id="2792601"/>
    <lineage>
        <taxon>Bacteria</taxon>
        <taxon>Bacillati</taxon>
        <taxon>Cyanobacteriota</taxon>
        <taxon>Cyanophyceae</taxon>
        <taxon>Oscillatoriophycideae</taxon>
        <taxon>Oscillatoriales</taxon>
        <taxon>Oscillatoriaceae</taxon>
        <taxon>Planktothricoides</taxon>
    </lineage>
</organism>
<name>A0AAU8JBT8_9CYAN</name>
<protein>
    <submittedName>
        <fullName evidence="1">Uncharacterized protein</fullName>
    </submittedName>
</protein>
<dbReference type="RefSeq" id="WP_054464044.1">
    <property type="nucleotide sequence ID" value="NZ_CP159837.1"/>
</dbReference>